<evidence type="ECO:0000313" key="2">
    <source>
        <dbReference type="Proteomes" id="UP000321085"/>
    </source>
</evidence>
<dbReference type="AlphaFoldDB" id="A0A512BVP3"/>
<dbReference type="RefSeq" id="WP_114187873.1">
    <property type="nucleotide sequence ID" value="NZ_BJYU01000053.1"/>
</dbReference>
<evidence type="ECO:0000313" key="1">
    <source>
        <dbReference type="EMBL" id="GEO16010.1"/>
    </source>
</evidence>
<proteinExistence type="predicted"/>
<gene>
    <name evidence="1" type="ORF">MAE02_37060</name>
</gene>
<dbReference type="Proteomes" id="UP000321085">
    <property type="component" value="Unassembled WGS sequence"/>
</dbReference>
<reference evidence="1 2" key="1">
    <citation type="submission" date="2019-07" db="EMBL/GenBank/DDBJ databases">
        <title>Whole genome shotgun sequence of Microvirga aerophila NBRC 106136.</title>
        <authorList>
            <person name="Hosoyama A."/>
            <person name="Uohara A."/>
            <person name="Ohji S."/>
            <person name="Ichikawa N."/>
        </authorList>
    </citation>
    <scope>NUCLEOTIDE SEQUENCE [LARGE SCALE GENOMIC DNA]</scope>
    <source>
        <strain evidence="1 2">NBRC 106136</strain>
    </source>
</reference>
<comment type="caution">
    <text evidence="1">The sequence shown here is derived from an EMBL/GenBank/DDBJ whole genome shotgun (WGS) entry which is preliminary data.</text>
</comment>
<sequence>MNAKDPNREDLSMLVVADSVHEAGQLVVDYWATMEATPDPDGVISAFKVPSIPDTKGVIEWTAMPVEECVVTMPDTSGWWGEDDE</sequence>
<dbReference type="EMBL" id="BJYU01000053">
    <property type="protein sequence ID" value="GEO16010.1"/>
    <property type="molecule type" value="Genomic_DNA"/>
</dbReference>
<organism evidence="1 2">
    <name type="scientific">Microvirga aerophila</name>
    <dbReference type="NCBI Taxonomy" id="670291"/>
    <lineage>
        <taxon>Bacteria</taxon>
        <taxon>Pseudomonadati</taxon>
        <taxon>Pseudomonadota</taxon>
        <taxon>Alphaproteobacteria</taxon>
        <taxon>Hyphomicrobiales</taxon>
        <taxon>Methylobacteriaceae</taxon>
        <taxon>Microvirga</taxon>
    </lineage>
</organism>
<keyword evidence="2" id="KW-1185">Reference proteome</keyword>
<protein>
    <submittedName>
        <fullName evidence="1">Uncharacterized protein</fullName>
    </submittedName>
</protein>
<accession>A0A512BVP3</accession>
<name>A0A512BVP3_9HYPH</name>